<name>A0AAD5Y6E1_9FUNG</name>
<organism evidence="3 4">
    <name type="scientific">Boothiomyces macroporosus</name>
    <dbReference type="NCBI Taxonomy" id="261099"/>
    <lineage>
        <taxon>Eukaryota</taxon>
        <taxon>Fungi</taxon>
        <taxon>Fungi incertae sedis</taxon>
        <taxon>Chytridiomycota</taxon>
        <taxon>Chytridiomycota incertae sedis</taxon>
        <taxon>Chytridiomycetes</taxon>
        <taxon>Rhizophydiales</taxon>
        <taxon>Terramycetaceae</taxon>
        <taxon>Boothiomyces</taxon>
    </lineage>
</organism>
<evidence type="ECO:0000259" key="2">
    <source>
        <dbReference type="PROSITE" id="PS50275"/>
    </source>
</evidence>
<dbReference type="GO" id="GO:0043812">
    <property type="term" value="F:phosphatidylinositol-4-phosphate phosphatase activity"/>
    <property type="evidence" value="ECO:0007669"/>
    <property type="project" value="TreeGrafter"/>
</dbReference>
<keyword evidence="1" id="KW-0472">Membrane</keyword>
<dbReference type="AlphaFoldDB" id="A0AAD5Y6E1"/>
<reference evidence="3" key="1">
    <citation type="submission" date="2020-05" db="EMBL/GenBank/DDBJ databases">
        <title>Phylogenomic resolution of chytrid fungi.</title>
        <authorList>
            <person name="Stajich J.E."/>
            <person name="Amses K."/>
            <person name="Simmons R."/>
            <person name="Seto K."/>
            <person name="Myers J."/>
            <person name="Bonds A."/>
            <person name="Quandt C.A."/>
            <person name="Barry K."/>
            <person name="Liu P."/>
            <person name="Grigoriev I."/>
            <person name="Longcore J.E."/>
            <person name="James T.Y."/>
        </authorList>
    </citation>
    <scope>NUCLEOTIDE SEQUENCE</scope>
    <source>
        <strain evidence="3">PLAUS21</strain>
    </source>
</reference>
<dbReference type="PROSITE" id="PS50275">
    <property type="entry name" value="SAC"/>
    <property type="match status" value="1"/>
</dbReference>
<comment type="caution">
    <text evidence="3">The sequence shown here is derived from an EMBL/GenBank/DDBJ whole genome shotgun (WGS) entry which is preliminary data.</text>
</comment>
<keyword evidence="1" id="KW-0812">Transmembrane</keyword>
<dbReference type="Pfam" id="PF02383">
    <property type="entry name" value="Syja_N"/>
    <property type="match status" value="1"/>
</dbReference>
<dbReference type="PANTHER" id="PTHR45662:SF2">
    <property type="entry name" value="PHOSPHATIDYLINOSITOL-3-PHOSPHATASE SAC1"/>
    <property type="match status" value="1"/>
</dbReference>
<dbReference type="Proteomes" id="UP001210925">
    <property type="component" value="Unassembled WGS sequence"/>
</dbReference>
<feature type="domain" description="SAC" evidence="2">
    <location>
        <begin position="70"/>
        <end position="408"/>
    </location>
</feature>
<dbReference type="GO" id="GO:0005783">
    <property type="term" value="C:endoplasmic reticulum"/>
    <property type="evidence" value="ECO:0007669"/>
    <property type="project" value="TreeGrafter"/>
</dbReference>
<gene>
    <name evidence="3" type="ORF">HK103_007297</name>
</gene>
<dbReference type="PANTHER" id="PTHR45662">
    <property type="entry name" value="PHOSPHATIDYLINOSITIDE PHOSPHATASE SAC1"/>
    <property type="match status" value="1"/>
</dbReference>
<accession>A0AAD5Y6E1</accession>
<evidence type="ECO:0000313" key="4">
    <source>
        <dbReference type="Proteomes" id="UP001210925"/>
    </source>
</evidence>
<proteinExistence type="predicted"/>
<feature type="transmembrane region" description="Helical" evidence="1">
    <location>
        <begin position="506"/>
        <end position="528"/>
    </location>
</feature>
<protein>
    <recommendedName>
        <fullName evidence="2">SAC domain-containing protein</fullName>
    </recommendedName>
</protein>
<keyword evidence="4" id="KW-1185">Reference proteome</keyword>
<dbReference type="EMBL" id="JADGKB010000089">
    <property type="protein sequence ID" value="KAJ3254244.1"/>
    <property type="molecule type" value="Genomic_DNA"/>
</dbReference>
<dbReference type="GO" id="GO:0046856">
    <property type="term" value="P:phosphatidylinositol dephosphorylation"/>
    <property type="evidence" value="ECO:0007669"/>
    <property type="project" value="TreeGrafter"/>
</dbReference>
<keyword evidence="1" id="KW-1133">Transmembrane helix</keyword>
<sequence length="597" mass="68861">MFADNHRKIYIVEGGNVIVESVAGTQVNTIYFDTNDGTAKLDVTAFNVYQQPLSLSLDEQEYQAVTLRDLVSQFTTRDTYYSLDVDLTADVQFIASQLAGNRDLITFDNLDDRYIWNRYLLSNIMADQDPSKDYSPFIVPIISGYVGTMKVKLDGPEVSVLTMSRTSRYRAGKRYWCRGVDVDGNVAIEVETNLIAAKVGKTAAYRLLRGSVPLFWSQTNLNLFKRPKIEMEEIESDASTIGFERHFKRLLETYGSVDIIDMIDRNCHGSDSRDLSIAYQTAVKTVDHPNLKYYKFAPVINHATEMEFTSHISRILDMQGFFICTRSLSGNSAFFTKLQNGILRVNSIDCIDETSISQYLIAKEALKLMLIELEAWGFKRKSMPSSIEYQFQKLWLTMANSLSHYYVGSPMNHPYRICRTWRYQFTTIGIDFWTQIVRMYLSHYQHYSTQDSVDLFMGKKWPGHTTVADQVLLRRRIIYSDFSKPLLLALFLLVKRFAAPRRVHNLIQFILAIMWMYIYWFMCTFLGVSKSLFLRTPKYMIDTSKLPDLSQPPEKGLVAEFERLEAIKGIRRNTKRYSSDMAAGTITKEDSFNQLGR</sequence>
<dbReference type="InterPro" id="IPR002013">
    <property type="entry name" value="SAC_dom"/>
</dbReference>
<evidence type="ECO:0000256" key="1">
    <source>
        <dbReference type="SAM" id="Phobius"/>
    </source>
</evidence>
<evidence type="ECO:0000313" key="3">
    <source>
        <dbReference type="EMBL" id="KAJ3254244.1"/>
    </source>
</evidence>